<comment type="similarity">
    <text evidence="2 8">Belongs to the 4-toluene sulfonate uptake permease (TSUP) (TC 2.A.102) family.</text>
</comment>
<evidence type="ECO:0000313" key="10">
    <source>
        <dbReference type="Proteomes" id="UP001165393"/>
    </source>
</evidence>
<keyword evidence="7 8" id="KW-0472">Membrane</keyword>
<dbReference type="AlphaFoldDB" id="A0AA41W8B4"/>
<comment type="caution">
    <text evidence="9">The sequence shown here is derived from an EMBL/GenBank/DDBJ whole genome shotgun (WGS) entry which is preliminary data.</text>
</comment>
<evidence type="ECO:0000313" key="9">
    <source>
        <dbReference type="EMBL" id="MCM2681102.1"/>
    </source>
</evidence>
<evidence type="ECO:0000256" key="4">
    <source>
        <dbReference type="ARBA" id="ARBA00022475"/>
    </source>
</evidence>
<dbReference type="InterPro" id="IPR052017">
    <property type="entry name" value="TSUP"/>
</dbReference>
<feature type="transmembrane region" description="Helical" evidence="8">
    <location>
        <begin position="153"/>
        <end position="173"/>
    </location>
</feature>
<feature type="transmembrane region" description="Helical" evidence="8">
    <location>
        <begin position="94"/>
        <end position="113"/>
    </location>
</feature>
<feature type="transmembrane region" description="Helical" evidence="8">
    <location>
        <begin position="185"/>
        <end position="202"/>
    </location>
</feature>
<evidence type="ECO:0000256" key="1">
    <source>
        <dbReference type="ARBA" id="ARBA00004651"/>
    </source>
</evidence>
<keyword evidence="5 8" id="KW-0812">Transmembrane</keyword>
<keyword evidence="4 8" id="KW-1003">Cell membrane</keyword>
<feature type="transmembrane region" description="Helical" evidence="8">
    <location>
        <begin position="37"/>
        <end position="56"/>
    </location>
</feature>
<dbReference type="PANTHER" id="PTHR30269">
    <property type="entry name" value="TRANSMEMBRANE PROTEIN YFCA"/>
    <property type="match status" value="1"/>
</dbReference>
<dbReference type="GO" id="GO:0005886">
    <property type="term" value="C:plasma membrane"/>
    <property type="evidence" value="ECO:0007669"/>
    <property type="project" value="UniProtKB-SubCell"/>
</dbReference>
<reference evidence="9 10" key="1">
    <citation type="journal article" date="2013" name="Antonie Van Leeuwenhoek">
        <title>Echinimonas agarilytica gen. nov., sp. nov., a new gammaproteobacterium isolated from the sea urchin Strongylocentrotus intermedius.</title>
        <authorList>
            <person name="Nedashkovskaya O.I."/>
            <person name="Stenkova A.M."/>
            <person name="Zhukova N.V."/>
            <person name="Van Trappen S."/>
            <person name="Lee J.S."/>
            <person name="Kim S.B."/>
        </authorList>
    </citation>
    <scope>NUCLEOTIDE SEQUENCE [LARGE SCALE GENOMIC DNA]</scope>
    <source>
        <strain evidence="9 10">KMM 6351</strain>
    </source>
</reference>
<dbReference type="InterPro" id="IPR002781">
    <property type="entry name" value="TM_pro_TauE-like"/>
</dbReference>
<feature type="transmembrane region" description="Helical" evidence="8">
    <location>
        <begin position="68"/>
        <end position="88"/>
    </location>
</feature>
<accession>A0AA41W8B4</accession>
<proteinExistence type="inferred from homology"/>
<evidence type="ECO:0000256" key="7">
    <source>
        <dbReference type="ARBA" id="ARBA00023136"/>
    </source>
</evidence>
<evidence type="ECO:0000256" key="8">
    <source>
        <dbReference type="RuleBase" id="RU363041"/>
    </source>
</evidence>
<protein>
    <recommendedName>
        <fullName evidence="8">Probable membrane transporter protein</fullName>
    </recommendedName>
</protein>
<sequence length="235" mass="24970">MLWLAALFMIMLGSFVQSAIGFGLAIVAAPVLYLIDVNYVPAPITIVALVLSLFNAYQHRQSLSLGPLTYAIVGRVPGSLAGGALLMVVDARQLALVIGCSVLIAVVISLMPIRLAPTRSRMAIAGFFSGLFGTSTSIGGPPMAIILQHSAAGVIRANLSAFFVVSSLLSLVVQASTGYLRWSHLWLTLPLIPASLMGYWLARRYAGELSHQHMRWASLTLCSIAGGAALWSYLA</sequence>
<keyword evidence="10" id="KW-1185">Reference proteome</keyword>
<evidence type="ECO:0000256" key="2">
    <source>
        <dbReference type="ARBA" id="ARBA00009142"/>
    </source>
</evidence>
<evidence type="ECO:0000256" key="6">
    <source>
        <dbReference type="ARBA" id="ARBA00022989"/>
    </source>
</evidence>
<evidence type="ECO:0000256" key="3">
    <source>
        <dbReference type="ARBA" id="ARBA00022448"/>
    </source>
</evidence>
<organism evidence="9 10">
    <name type="scientific">Echinimonas agarilytica</name>
    <dbReference type="NCBI Taxonomy" id="1215918"/>
    <lineage>
        <taxon>Bacteria</taxon>
        <taxon>Pseudomonadati</taxon>
        <taxon>Pseudomonadota</taxon>
        <taxon>Gammaproteobacteria</taxon>
        <taxon>Alteromonadales</taxon>
        <taxon>Echinimonadaceae</taxon>
        <taxon>Echinimonas</taxon>
    </lineage>
</organism>
<keyword evidence="3" id="KW-0813">Transport</keyword>
<dbReference type="PANTHER" id="PTHR30269:SF37">
    <property type="entry name" value="MEMBRANE TRANSPORTER PROTEIN"/>
    <property type="match status" value="1"/>
</dbReference>
<dbReference type="Proteomes" id="UP001165393">
    <property type="component" value="Unassembled WGS sequence"/>
</dbReference>
<dbReference type="Pfam" id="PF01925">
    <property type="entry name" value="TauE"/>
    <property type="match status" value="1"/>
</dbReference>
<dbReference type="EMBL" id="JAMQGP010000008">
    <property type="protein sequence ID" value="MCM2681102.1"/>
    <property type="molecule type" value="Genomic_DNA"/>
</dbReference>
<gene>
    <name evidence="9" type="ORF">NAF29_15715</name>
</gene>
<name>A0AA41W8B4_9GAMM</name>
<comment type="subcellular location">
    <subcellularLocation>
        <location evidence="1 8">Cell membrane</location>
        <topology evidence="1 8">Multi-pass membrane protein</topology>
    </subcellularLocation>
</comment>
<evidence type="ECO:0000256" key="5">
    <source>
        <dbReference type="ARBA" id="ARBA00022692"/>
    </source>
</evidence>
<keyword evidence="6 8" id="KW-1133">Transmembrane helix</keyword>
<feature type="transmembrane region" description="Helical" evidence="8">
    <location>
        <begin position="125"/>
        <end position="147"/>
    </location>
</feature>
<feature type="transmembrane region" description="Helical" evidence="8">
    <location>
        <begin position="214"/>
        <end position="234"/>
    </location>
</feature>